<protein>
    <submittedName>
        <fullName evidence="1">Uncharacterized protein</fullName>
    </submittedName>
</protein>
<organism evidence="1 2">
    <name type="scientific">Burkholderia aenigmatica</name>
    <dbReference type="NCBI Taxonomy" id="2015348"/>
    <lineage>
        <taxon>Bacteria</taxon>
        <taxon>Pseudomonadati</taxon>
        <taxon>Pseudomonadota</taxon>
        <taxon>Betaproteobacteria</taxon>
        <taxon>Burkholderiales</taxon>
        <taxon>Burkholderiaceae</taxon>
        <taxon>Burkholderia</taxon>
        <taxon>Burkholderia cepacia complex</taxon>
    </lineage>
</organism>
<evidence type="ECO:0000313" key="1">
    <source>
        <dbReference type="EMBL" id="OXI49527.1"/>
    </source>
</evidence>
<comment type="caution">
    <text evidence="1">The sequence shown here is derived from an EMBL/GenBank/DDBJ whole genome shotgun (WGS) entry which is preliminary data.</text>
</comment>
<sequence>MTIMVKAQFVETSLNDDEGRSSLFIKWGPAGQYIDLAREESGGKIYCELFDQANGAEFESIRFNYSENLLVLEVTPPEAFVRAQAEHRVEIALDEASVGGRELKNCLEHLFRAD</sequence>
<dbReference type="EMBL" id="NKFA01000002">
    <property type="protein sequence ID" value="OXI49527.1"/>
    <property type="molecule type" value="Genomic_DNA"/>
</dbReference>
<reference evidence="2" key="1">
    <citation type="submission" date="2017-06" db="EMBL/GenBank/DDBJ databases">
        <authorList>
            <person name="LiPuma J."/>
            <person name="Spilker T."/>
        </authorList>
    </citation>
    <scope>NUCLEOTIDE SEQUENCE [LARGE SCALE GENOMIC DNA]</scope>
    <source>
        <strain evidence="2">AU17325</strain>
    </source>
</reference>
<dbReference type="Proteomes" id="UP000214600">
    <property type="component" value="Unassembled WGS sequence"/>
</dbReference>
<dbReference type="OrthoDB" id="9927195at2"/>
<reference evidence="1 2" key="2">
    <citation type="submission" date="2017-08" db="EMBL/GenBank/DDBJ databases">
        <title>WGS of novel Burkholderia cepaca complex species.</title>
        <authorList>
            <person name="Lipuma J."/>
            <person name="Spilker T."/>
        </authorList>
    </citation>
    <scope>NUCLEOTIDE SEQUENCE [LARGE SCALE GENOMIC DNA]</scope>
    <source>
        <strain evidence="1 2">AU17325</strain>
    </source>
</reference>
<dbReference type="RefSeq" id="WP_089449790.1">
    <property type="nucleotide sequence ID" value="NZ_NKFA01000002.1"/>
</dbReference>
<accession>A0A228J4S5</accession>
<gene>
    <name evidence="1" type="ORF">CFB84_01955</name>
</gene>
<proteinExistence type="predicted"/>
<name>A0A228J4S5_9BURK</name>
<dbReference type="AlphaFoldDB" id="A0A228J4S5"/>
<evidence type="ECO:0000313" key="2">
    <source>
        <dbReference type="Proteomes" id="UP000214600"/>
    </source>
</evidence>